<protein>
    <recommendedName>
        <fullName evidence="4">HAF repeat-containing protein</fullName>
    </recommendedName>
</protein>
<reference evidence="2 3" key="1">
    <citation type="journal article" date="2015" name="Genome Announc.">
        <title>Draft Genome Sequence of Norvancomycin-Producing Strain Amycolatopsis orientalis CPCC200066.</title>
        <authorList>
            <person name="Lei X."/>
            <person name="Yuan F."/>
            <person name="Shi Y."/>
            <person name="Li X."/>
            <person name="Wang L."/>
            <person name="Hong B."/>
        </authorList>
    </citation>
    <scope>NUCLEOTIDE SEQUENCE [LARGE SCALE GENOMIC DNA]</scope>
    <source>
        <strain evidence="2 3">B-37</strain>
    </source>
</reference>
<accession>A0A193BRS1</accession>
<keyword evidence="3" id="KW-1185">Reference proteome</keyword>
<dbReference type="KEGG" id="aori:SD37_04010"/>
<dbReference type="EMBL" id="CP016174">
    <property type="protein sequence ID" value="ANN14900.1"/>
    <property type="molecule type" value="Genomic_DNA"/>
</dbReference>
<keyword evidence="1" id="KW-0732">Signal</keyword>
<organism evidence="2 3">
    <name type="scientific">Amycolatopsis orientalis</name>
    <name type="common">Nocardia orientalis</name>
    <dbReference type="NCBI Taxonomy" id="31958"/>
    <lineage>
        <taxon>Bacteria</taxon>
        <taxon>Bacillati</taxon>
        <taxon>Actinomycetota</taxon>
        <taxon>Actinomycetes</taxon>
        <taxon>Pseudonocardiales</taxon>
        <taxon>Pseudonocardiaceae</taxon>
        <taxon>Amycolatopsis</taxon>
    </lineage>
</organism>
<dbReference type="RefSeq" id="WP_065912745.1">
    <property type="nucleotide sequence ID" value="NZ_CP016174.1"/>
</dbReference>
<evidence type="ECO:0008006" key="4">
    <source>
        <dbReference type="Google" id="ProtNLM"/>
    </source>
</evidence>
<evidence type="ECO:0000313" key="3">
    <source>
        <dbReference type="Proteomes" id="UP000093695"/>
    </source>
</evidence>
<dbReference type="eggNOG" id="COG5563">
    <property type="taxonomic scope" value="Bacteria"/>
</dbReference>
<feature type="signal peptide" evidence="1">
    <location>
        <begin position="1"/>
        <end position="27"/>
    </location>
</feature>
<sequence>MNIQRGKRLLTLVVAAVALPLSVPAVAAAATGPIDLGLLPGDERTDVTAVGDRGQLVGESCSTEPHTHWCTAVRWDRNGKISVLSSLGGSGLGSPKAINGSGVAVGSSLDYGLSDRAVRWAPDGAVTELPALPGGRTWEARGISDLGVIVGSGTDATGKERGLRWDPSGGVTMLAAPPVAGSYSASAISRDGRFIGGRLYGDDGSIRVLRWDASGAVTMLGTATEASWFGGLNASGEIVGRTTINDRYAAVKWTTDGRMIELGWTNSYATDVYKINGSGVSVGMGYVDSPNGSLSVPVRWAADGTMTLLATAGTGGNAMDIDGRGRVVGIAGNAALWDANGVRTDLGTLPGGGYSRAELIGLDGTIAGGAVAADGNWHAVYWPAR</sequence>
<dbReference type="AlphaFoldDB" id="A0A193BRS1"/>
<proteinExistence type="predicted"/>
<evidence type="ECO:0000256" key="1">
    <source>
        <dbReference type="SAM" id="SignalP"/>
    </source>
</evidence>
<gene>
    <name evidence="2" type="ORF">SD37_04010</name>
</gene>
<name>A0A193BRS1_AMYOR</name>
<evidence type="ECO:0000313" key="2">
    <source>
        <dbReference type="EMBL" id="ANN14900.1"/>
    </source>
</evidence>
<feature type="chain" id="PRO_5039537811" description="HAF repeat-containing protein" evidence="1">
    <location>
        <begin position="28"/>
        <end position="385"/>
    </location>
</feature>
<dbReference type="Proteomes" id="UP000093695">
    <property type="component" value="Chromosome"/>
</dbReference>